<feature type="domain" description="Helicase ATP-binding" evidence="2">
    <location>
        <begin position="477"/>
        <end position="660"/>
    </location>
</feature>
<evidence type="ECO:0000313" key="5">
    <source>
        <dbReference type="Proteomes" id="UP000316798"/>
    </source>
</evidence>
<dbReference type="InterPro" id="IPR027417">
    <property type="entry name" value="P-loop_NTPase"/>
</dbReference>
<dbReference type="Pfam" id="PF04851">
    <property type="entry name" value="ResIII"/>
    <property type="match status" value="1"/>
</dbReference>
<evidence type="ECO:0000313" key="4">
    <source>
        <dbReference type="EMBL" id="QDL35955.1"/>
    </source>
</evidence>
<evidence type="ECO:0000259" key="2">
    <source>
        <dbReference type="PROSITE" id="PS51192"/>
    </source>
</evidence>
<keyword evidence="4" id="KW-0378">Hydrolase</keyword>
<dbReference type="PANTHER" id="PTHR47396:SF1">
    <property type="entry name" value="ATP-DEPENDENT HELICASE IRC3-RELATED"/>
    <property type="match status" value="1"/>
</dbReference>
<dbReference type="NCBIfam" id="NF008521">
    <property type="entry name" value="PRK11448.1"/>
    <property type="match status" value="1"/>
</dbReference>
<dbReference type="InterPro" id="IPR013670">
    <property type="entry name" value="EcoEI_R_C_dom"/>
</dbReference>
<dbReference type="PROSITE" id="PS51192">
    <property type="entry name" value="HELICASE_ATP_BIND_1"/>
    <property type="match status" value="1"/>
</dbReference>
<dbReference type="PROSITE" id="PS51194">
    <property type="entry name" value="HELICASE_CTER"/>
    <property type="match status" value="1"/>
</dbReference>
<keyword evidence="4" id="KW-0540">Nuclease</keyword>
<evidence type="ECO:0000256" key="1">
    <source>
        <dbReference type="SAM" id="Coils"/>
    </source>
</evidence>
<dbReference type="KEGG" id="rhf:EUB48_00595"/>
<keyword evidence="5" id="KW-1185">Reference proteome</keyword>
<dbReference type="InterPro" id="IPR006935">
    <property type="entry name" value="Helicase/UvrB_N"/>
</dbReference>
<dbReference type="InterPro" id="IPR001650">
    <property type="entry name" value="Helicase_C-like"/>
</dbReference>
<dbReference type="Pfam" id="PF00271">
    <property type="entry name" value="Helicase_C"/>
    <property type="match status" value="1"/>
</dbReference>
<dbReference type="GO" id="GO:0005829">
    <property type="term" value="C:cytosol"/>
    <property type="evidence" value="ECO:0007669"/>
    <property type="project" value="TreeGrafter"/>
</dbReference>
<feature type="coiled-coil region" evidence="1">
    <location>
        <begin position="165"/>
        <end position="227"/>
    </location>
</feature>
<dbReference type="SUPFAM" id="SSF52540">
    <property type="entry name" value="P-loop containing nucleoside triphosphate hydrolases"/>
    <property type="match status" value="1"/>
</dbReference>
<keyword evidence="4" id="KW-0255">Endonuclease</keyword>
<organism evidence="4 5">
    <name type="scientific">Rhodoferax sediminis</name>
    <dbReference type="NCBI Taxonomy" id="2509614"/>
    <lineage>
        <taxon>Bacteria</taxon>
        <taxon>Pseudomonadati</taxon>
        <taxon>Pseudomonadota</taxon>
        <taxon>Betaproteobacteria</taxon>
        <taxon>Burkholderiales</taxon>
        <taxon>Comamonadaceae</taxon>
        <taxon>Rhodoferax</taxon>
    </lineage>
</organism>
<dbReference type="EC" id="3.1.21.3" evidence="4"/>
<dbReference type="GO" id="GO:0003677">
    <property type="term" value="F:DNA binding"/>
    <property type="evidence" value="ECO:0007669"/>
    <property type="project" value="InterPro"/>
</dbReference>
<dbReference type="PANTHER" id="PTHR47396">
    <property type="entry name" value="TYPE I RESTRICTION ENZYME ECOKI R PROTEIN"/>
    <property type="match status" value="1"/>
</dbReference>
<dbReference type="CDD" id="cd18799">
    <property type="entry name" value="SF2_C_EcoAI-like"/>
    <property type="match status" value="1"/>
</dbReference>
<sequence>MPPLKIHSVSAPAPAASANFQFLQQHDPLLVQLCAAAERNFAAGDPNTCLLKLRQFGEALAQHLAAVFGVESPPDAKQADLLVTLQRKGHVDRSVADMLHLLRQQGNTANHSFTDTPISLGQAKTALKVARELAVWFHRAFGRGTASFKPGPFIDPVATDYATITARLEAQVAQKMAEADRANALVAAEQKKSRHLEGQAALLASERSTWEQLAQDEERERLRLQSEFEARLAVMRAAAISPAAAPQTDESSSAPSKVSRAMALATSHIELDEDETRAIIDTQLRAAGWEADTTTLRYSHGARPIAGKNQAIAEWPTQSGPADYVLFVGLTPLAVIEAKKFSIDVSSVIQQAERYSVGYTEDGSEQMPGNSVQAQSLGWPTLHTTVTGGTHYRIPFVFASNGRGYHRQFLGKSGVWFRDLRRPQNHALALAGWHTPEGLSALLALDTDGAEQQLKVEPFGYLNLRDYQVVAVQAIEAAIATGKRECLVAMATGTGKTRTTIGLIYRLLKAKRFNRILFLVDRNTLGEQAQNAFKDARLEQNRLFTDIYDLKELDDAVPDSATKVHVATVQGMVNRLFGADGRDIPIDRYDCVVVDEAHRGYTLDREMGEGELEFRSEADYVSSYRRVLDQFDAVKIALTATPAQHTTQIFGLPVYTYTYREAVIDGWLIDHDPPVRFITQLAKNGIHFAQGDVVNVFVPSGKVQQQTLPDELDFEVDHFNRLVITEKFNQVVCDELAKCLDVFGGEKTLIFCANDAHADLVVTLLKQAIEREQGQINDKTVMKITGRADKPSELVRLYKNEQLPKIAVTVDLLTTGIDVPEICNLVFLRRVRSRILYEQMLGRATRLCPEIDKEIFKIYDAVDLYQALDAVSTMKPVVRDVTVPLDQLFHELADDKAHSTVTGTRDDDDTLLTHADDVAAQIVVRVRNLVRRAQRYAGNNPPVADALNTLKLLTAREPGELATHINGLSAQALRAFIAQHGALLSTLKQLQLGRLGTEQVISDHPDELIAVETGYGSYSRPEDYLDAFKAFITENRNKIAALEIVVTRPRDLTREHLRELQVALAEKTFTERLIGTAWKQAKNEDIAATLIGYIRQLALGSPLVPFEQRVGRALKKVLASQAWATPQQKWLERIAKSVKENTVIDETTFAKGAYANHGGFKAVNAAFRGNALEVIHQFEDAVWQDAA</sequence>
<dbReference type="OrthoDB" id="9804086at2"/>
<feature type="domain" description="Helicase C-terminal" evidence="3">
    <location>
        <begin position="735"/>
        <end position="889"/>
    </location>
</feature>
<protein>
    <submittedName>
        <fullName evidence="4">Type I restriction-modification system endonuclease</fullName>
        <ecNumber evidence="4">3.1.21.3</ecNumber>
    </submittedName>
</protein>
<accession>A0A515D6B1</accession>
<dbReference type="InterPro" id="IPR050742">
    <property type="entry name" value="Helicase_Restrict-Modif_Enz"/>
</dbReference>
<dbReference type="AlphaFoldDB" id="A0A515D6B1"/>
<dbReference type="REBASE" id="352142">
    <property type="entry name" value="Rsp5965ORF585P"/>
</dbReference>
<dbReference type="CDD" id="cd18032">
    <property type="entry name" value="DEXHc_RE_I_III_res"/>
    <property type="match status" value="1"/>
</dbReference>
<dbReference type="GO" id="GO:0006304">
    <property type="term" value="P:DNA modification"/>
    <property type="evidence" value="ECO:0007669"/>
    <property type="project" value="InterPro"/>
</dbReference>
<dbReference type="Pfam" id="PF08463">
    <property type="entry name" value="EcoEI_R_C"/>
    <property type="match status" value="1"/>
</dbReference>
<proteinExistence type="predicted"/>
<dbReference type="GO" id="GO:0009035">
    <property type="term" value="F:type I site-specific deoxyribonuclease activity"/>
    <property type="evidence" value="ECO:0007669"/>
    <property type="project" value="UniProtKB-EC"/>
</dbReference>
<dbReference type="Gene3D" id="3.90.1570.30">
    <property type="match status" value="1"/>
</dbReference>
<reference evidence="4 5" key="1">
    <citation type="submission" date="2019-01" db="EMBL/GenBank/DDBJ databases">
        <title>Genomic insights into a novel species Rhodoferax sp.</title>
        <authorList>
            <person name="Jin L."/>
        </authorList>
    </citation>
    <scope>NUCLEOTIDE SEQUENCE [LARGE SCALE GENOMIC DNA]</scope>
    <source>
        <strain evidence="4 5">CHu59-6-5</strain>
    </source>
</reference>
<name>A0A515D6B1_9BURK</name>
<dbReference type="InterPro" id="IPR014001">
    <property type="entry name" value="Helicase_ATP-bd"/>
</dbReference>
<keyword evidence="1" id="KW-0175">Coiled coil</keyword>
<dbReference type="EMBL" id="CP035503">
    <property type="protein sequence ID" value="QDL35955.1"/>
    <property type="molecule type" value="Genomic_DNA"/>
</dbReference>
<evidence type="ECO:0000259" key="3">
    <source>
        <dbReference type="PROSITE" id="PS51194"/>
    </source>
</evidence>
<dbReference type="GO" id="GO:0005524">
    <property type="term" value="F:ATP binding"/>
    <property type="evidence" value="ECO:0007669"/>
    <property type="project" value="InterPro"/>
</dbReference>
<gene>
    <name evidence="4" type="ORF">EUB48_00595</name>
</gene>
<dbReference type="Gene3D" id="3.40.50.300">
    <property type="entry name" value="P-loop containing nucleotide triphosphate hydrolases"/>
    <property type="match status" value="2"/>
</dbReference>
<dbReference type="SMART" id="SM00487">
    <property type="entry name" value="DEXDc"/>
    <property type="match status" value="1"/>
</dbReference>
<dbReference type="Proteomes" id="UP000316798">
    <property type="component" value="Chromosome"/>
</dbReference>